<proteinExistence type="predicted"/>
<keyword evidence="2" id="KW-1185">Reference proteome</keyword>
<comment type="caution">
    <text evidence="1">The sequence shown here is derived from an EMBL/GenBank/DDBJ whole genome shotgun (WGS) entry which is preliminary data.</text>
</comment>
<accession>A0A7Z0EEJ6</accession>
<dbReference type="RefSeq" id="WP_179578483.1">
    <property type="nucleotide sequence ID" value="NZ_JACCFM010000001.1"/>
</dbReference>
<protein>
    <submittedName>
        <fullName evidence="1">Uncharacterized protein</fullName>
    </submittedName>
</protein>
<reference evidence="1 2" key="1">
    <citation type="submission" date="2020-07" db="EMBL/GenBank/DDBJ databases">
        <title>Sequencing the genomes of 1000 actinobacteria strains.</title>
        <authorList>
            <person name="Klenk H.-P."/>
        </authorList>
    </citation>
    <scope>NUCLEOTIDE SEQUENCE [LARGE SCALE GENOMIC DNA]</scope>
    <source>
        <strain evidence="1 2">LI1</strain>
    </source>
</reference>
<name>A0A7Z0EEJ6_9MICO</name>
<dbReference type="EMBL" id="JACCFM010000001">
    <property type="protein sequence ID" value="NYJ19780.1"/>
    <property type="molecule type" value="Genomic_DNA"/>
</dbReference>
<dbReference type="Proteomes" id="UP000537260">
    <property type="component" value="Unassembled WGS sequence"/>
</dbReference>
<evidence type="ECO:0000313" key="1">
    <source>
        <dbReference type="EMBL" id="NYJ19780.1"/>
    </source>
</evidence>
<gene>
    <name evidence="1" type="ORF">HNR05_001571</name>
</gene>
<organism evidence="1 2">
    <name type="scientific">Glaciibacter psychrotolerans</name>
    <dbReference type="NCBI Taxonomy" id="670054"/>
    <lineage>
        <taxon>Bacteria</taxon>
        <taxon>Bacillati</taxon>
        <taxon>Actinomycetota</taxon>
        <taxon>Actinomycetes</taxon>
        <taxon>Micrococcales</taxon>
        <taxon>Microbacteriaceae</taxon>
        <taxon>Glaciibacter</taxon>
    </lineage>
</organism>
<evidence type="ECO:0000313" key="2">
    <source>
        <dbReference type="Proteomes" id="UP000537260"/>
    </source>
</evidence>
<sequence length="151" mass="16487">MIEYINQNKRSKYWRRQMGSIRHMIRGIPTIWRRITEGELQMRILKRRNIALAAVFAVGLAVVPAVSASAFSDSGSIYKACGSASVPYLQIQSTGNGRVNHSLNGNTLESFNNGSTSQTHYSLTSAKTGTWRVFLSGVGGDITYGSAACHS</sequence>
<dbReference type="AlphaFoldDB" id="A0A7Z0EEJ6"/>